<protein>
    <submittedName>
        <fullName evidence="2">Uncharacterized protein</fullName>
    </submittedName>
</protein>
<evidence type="ECO:0000313" key="2">
    <source>
        <dbReference type="EMBL" id="KAG2392747.1"/>
    </source>
</evidence>
<reference evidence="2 3" key="1">
    <citation type="journal article" date="2018" name="BMC Genomics">
        <title>The genome of Naegleria lovaniensis, the basis for a comparative approach to unravel pathogenicity factors of the human pathogenic amoeba N. fowleri.</title>
        <authorList>
            <person name="Liechti N."/>
            <person name="Schurch N."/>
            <person name="Bruggmann R."/>
            <person name="Wittwer M."/>
        </authorList>
    </citation>
    <scope>NUCLEOTIDE SEQUENCE [LARGE SCALE GENOMIC DNA]</scope>
    <source>
        <strain evidence="2 3">ATCC 30569</strain>
    </source>
</reference>
<dbReference type="RefSeq" id="XP_044554641.1">
    <property type="nucleotide sequence ID" value="XM_044687131.1"/>
</dbReference>
<dbReference type="EMBL" id="PYSW02000004">
    <property type="protein sequence ID" value="KAG2392747.1"/>
    <property type="molecule type" value="Genomic_DNA"/>
</dbReference>
<feature type="compositionally biased region" description="Polar residues" evidence="1">
    <location>
        <begin position="118"/>
        <end position="143"/>
    </location>
</feature>
<organism evidence="2 3">
    <name type="scientific">Naegleria lovaniensis</name>
    <name type="common">Amoeba</name>
    <dbReference type="NCBI Taxonomy" id="51637"/>
    <lineage>
        <taxon>Eukaryota</taxon>
        <taxon>Discoba</taxon>
        <taxon>Heterolobosea</taxon>
        <taxon>Tetramitia</taxon>
        <taxon>Eutetramitia</taxon>
        <taxon>Vahlkampfiidae</taxon>
        <taxon>Naegleria</taxon>
    </lineage>
</organism>
<gene>
    <name evidence="2" type="ORF">C9374_011472</name>
</gene>
<evidence type="ECO:0000313" key="3">
    <source>
        <dbReference type="Proteomes" id="UP000816034"/>
    </source>
</evidence>
<dbReference type="GeneID" id="68103926"/>
<keyword evidence="3" id="KW-1185">Reference proteome</keyword>
<evidence type="ECO:0000256" key="1">
    <source>
        <dbReference type="SAM" id="MobiDB-lite"/>
    </source>
</evidence>
<feature type="region of interest" description="Disordered" evidence="1">
    <location>
        <begin position="115"/>
        <end position="143"/>
    </location>
</feature>
<feature type="region of interest" description="Disordered" evidence="1">
    <location>
        <begin position="1"/>
        <end position="84"/>
    </location>
</feature>
<comment type="caution">
    <text evidence="2">The sequence shown here is derived from an EMBL/GenBank/DDBJ whole genome shotgun (WGS) entry which is preliminary data.</text>
</comment>
<dbReference type="Proteomes" id="UP000816034">
    <property type="component" value="Unassembled WGS sequence"/>
</dbReference>
<name>A0AA88H487_NAELO</name>
<proteinExistence type="predicted"/>
<dbReference type="AlphaFoldDB" id="A0AA88H487"/>
<feature type="compositionally biased region" description="Low complexity" evidence="1">
    <location>
        <begin position="41"/>
        <end position="61"/>
    </location>
</feature>
<accession>A0AA88H487</accession>
<sequence length="143" mass="15417">MISAQDYSSGDDDEDDLQYQQDHQFLGIASGTKDLSPPPSSVASTSTATTSSSDPATGDSSLRFHGISSSSQQQSLHTTTPNQDQQKRGVVYILLLPYLCFIEGFSNMVRWMTGGGKRTSSSTESTGFNNEDLSLQSEGYSQV</sequence>